<dbReference type="PANTHER" id="PTHR37318">
    <property type="entry name" value="BSL7504 PROTEIN"/>
    <property type="match status" value="1"/>
</dbReference>
<dbReference type="Pfam" id="PF13601">
    <property type="entry name" value="HTH_34"/>
    <property type="match status" value="1"/>
</dbReference>
<feature type="domain" description="HTH arsR-type" evidence="2">
    <location>
        <begin position="4"/>
        <end position="86"/>
    </location>
</feature>
<sequence length="112" mass="12286">MTGRFDEIVHAPNRLRICALLAASSSAEFGMLRDVLGVADSVLSKHLKVLQEAGYLTISKPTGRGRVRTWVRLTPEGRRAYADHVEALKALFDTPAETTSPAESSPEPGRRR</sequence>
<evidence type="ECO:0000259" key="2">
    <source>
        <dbReference type="SMART" id="SM00418"/>
    </source>
</evidence>
<dbReference type="Gene3D" id="1.10.10.10">
    <property type="entry name" value="Winged helix-like DNA-binding domain superfamily/Winged helix DNA-binding domain"/>
    <property type="match status" value="1"/>
</dbReference>
<dbReference type="RefSeq" id="WP_345405808.1">
    <property type="nucleotide sequence ID" value="NZ_BAAAXS010000001.1"/>
</dbReference>
<evidence type="ECO:0000256" key="1">
    <source>
        <dbReference type="SAM" id="MobiDB-lite"/>
    </source>
</evidence>
<proteinExistence type="predicted"/>
<dbReference type="InterPro" id="IPR027395">
    <property type="entry name" value="WH_DNA-bd_dom"/>
</dbReference>
<keyword evidence="4" id="KW-1185">Reference proteome</keyword>
<evidence type="ECO:0000313" key="3">
    <source>
        <dbReference type="EMBL" id="MFB9477158.1"/>
    </source>
</evidence>
<evidence type="ECO:0000313" key="4">
    <source>
        <dbReference type="Proteomes" id="UP001589568"/>
    </source>
</evidence>
<gene>
    <name evidence="3" type="ORF">ACFFR3_47350</name>
</gene>
<dbReference type="SMART" id="SM00418">
    <property type="entry name" value="HTH_ARSR"/>
    <property type="match status" value="1"/>
</dbReference>
<reference evidence="3 4" key="1">
    <citation type="submission" date="2024-09" db="EMBL/GenBank/DDBJ databases">
        <authorList>
            <person name="Sun Q."/>
            <person name="Mori K."/>
        </authorList>
    </citation>
    <scope>NUCLEOTIDE SEQUENCE [LARGE SCALE GENOMIC DNA]</scope>
    <source>
        <strain evidence="3 4">JCM 3324</strain>
    </source>
</reference>
<accession>A0ABV5P3K0</accession>
<name>A0ABV5P3K0_9ACTN</name>
<dbReference type="PANTHER" id="PTHR37318:SF1">
    <property type="entry name" value="BSL7504 PROTEIN"/>
    <property type="match status" value="1"/>
</dbReference>
<feature type="region of interest" description="Disordered" evidence="1">
    <location>
        <begin position="92"/>
        <end position="112"/>
    </location>
</feature>
<dbReference type="InterPro" id="IPR036388">
    <property type="entry name" value="WH-like_DNA-bd_sf"/>
</dbReference>
<organism evidence="3 4">
    <name type="scientific">Nonomuraea salmonea</name>
    <dbReference type="NCBI Taxonomy" id="46181"/>
    <lineage>
        <taxon>Bacteria</taxon>
        <taxon>Bacillati</taxon>
        <taxon>Actinomycetota</taxon>
        <taxon>Actinomycetes</taxon>
        <taxon>Streptosporangiales</taxon>
        <taxon>Streptosporangiaceae</taxon>
        <taxon>Nonomuraea</taxon>
    </lineage>
</organism>
<dbReference type="Proteomes" id="UP001589568">
    <property type="component" value="Unassembled WGS sequence"/>
</dbReference>
<comment type="caution">
    <text evidence="3">The sequence shown here is derived from an EMBL/GenBank/DDBJ whole genome shotgun (WGS) entry which is preliminary data.</text>
</comment>
<protein>
    <submittedName>
        <fullName evidence="3">Transcriptional regulator</fullName>
    </submittedName>
</protein>
<dbReference type="SUPFAM" id="SSF46785">
    <property type="entry name" value="Winged helix' DNA-binding domain"/>
    <property type="match status" value="1"/>
</dbReference>
<dbReference type="InterPro" id="IPR001845">
    <property type="entry name" value="HTH_ArsR_DNA-bd_dom"/>
</dbReference>
<dbReference type="EMBL" id="JBHMCF010000060">
    <property type="protein sequence ID" value="MFB9477158.1"/>
    <property type="molecule type" value="Genomic_DNA"/>
</dbReference>
<dbReference type="InterPro" id="IPR036390">
    <property type="entry name" value="WH_DNA-bd_sf"/>
</dbReference>